<dbReference type="EMBL" id="CAAJVP010000021">
    <property type="protein sequence ID" value="VHY18862.1"/>
    <property type="molecule type" value="Genomic_DNA"/>
</dbReference>
<dbReference type="Proteomes" id="UP000372533">
    <property type="component" value="Unassembled WGS sequence"/>
</dbReference>
<name>A0AB74R7G9_CLODI</name>
<reference evidence="1 2" key="1">
    <citation type="submission" date="2019-04" db="EMBL/GenBank/DDBJ databases">
        <authorList>
            <consortium name="Pathogen Informatics"/>
        </authorList>
    </citation>
    <scope>NUCLEOTIDE SEQUENCE [LARGE SCALE GENOMIC DNA]</scope>
    <source>
        <strain evidence="2">tl291</strain>
    </source>
</reference>
<accession>A0AB74R7G9</accession>
<proteinExistence type="predicted"/>
<organism evidence="1 2">
    <name type="scientific">Clostridioides difficile</name>
    <name type="common">Peptoclostridium difficile</name>
    <dbReference type="NCBI Taxonomy" id="1496"/>
    <lineage>
        <taxon>Bacteria</taxon>
        <taxon>Bacillati</taxon>
        <taxon>Bacillota</taxon>
        <taxon>Clostridia</taxon>
        <taxon>Peptostreptococcales</taxon>
        <taxon>Peptostreptococcaceae</taxon>
        <taxon>Clostridioides</taxon>
    </lineage>
</organism>
<dbReference type="AlphaFoldDB" id="A0AB74R7G9"/>
<evidence type="ECO:0000313" key="2">
    <source>
        <dbReference type="Proteomes" id="UP000372533"/>
    </source>
</evidence>
<protein>
    <submittedName>
        <fullName evidence="1">Exosporium glycoprotein</fullName>
    </submittedName>
</protein>
<sequence length="48" mass="5703">MRKIILYLNDDTFISKKYPDKNFSNLDYCLIGSKCSNSFVKEKLITFF</sequence>
<evidence type="ECO:0000313" key="1">
    <source>
        <dbReference type="EMBL" id="VHY18862.1"/>
    </source>
</evidence>
<gene>
    <name evidence="1" type="primary">bclA1_1</name>
    <name evidence="1" type="ORF">SAMEA1402366_03312</name>
</gene>
<comment type="caution">
    <text evidence="1">The sequence shown here is derived from an EMBL/GenBank/DDBJ whole genome shotgun (WGS) entry which is preliminary data.</text>
</comment>